<dbReference type="OrthoDB" id="111898at2157"/>
<dbReference type="InterPro" id="IPR004675">
    <property type="entry name" value="AhpD_core"/>
</dbReference>
<dbReference type="KEGG" id="thg:TCELL_0432"/>
<dbReference type="eggNOG" id="arCOG02148">
    <property type="taxonomic scope" value="Archaea"/>
</dbReference>
<dbReference type="Pfam" id="PF02627">
    <property type="entry name" value="CMD"/>
    <property type="match status" value="1"/>
</dbReference>
<dbReference type="EMBL" id="CP003531">
    <property type="protein sequence ID" value="AFK50857.1"/>
    <property type="molecule type" value="Genomic_DNA"/>
</dbReference>
<dbReference type="HOGENOM" id="CLU_137228_2_0_2"/>
<dbReference type="NCBIfam" id="TIGR00778">
    <property type="entry name" value="ahpD_dom"/>
    <property type="match status" value="1"/>
</dbReference>
<reference evidence="2 3" key="1">
    <citation type="journal article" date="2012" name="J. Bacteriol.">
        <title>Complete genome sequence of the hyperthermophilic cellulolytic Crenarchaeon 'Thermogladius cellulolyticus' 1633.</title>
        <authorList>
            <person name="Mardanov A.V."/>
            <person name="Kochetkova T.V."/>
            <person name="Beletsky A.V."/>
            <person name="Bonch-Osmolovskaya E.A."/>
            <person name="Ravin N.V."/>
            <person name="Skryabin K.G."/>
        </authorList>
    </citation>
    <scope>NUCLEOTIDE SEQUENCE [LARGE SCALE GENOMIC DNA]</scope>
    <source>
        <strain evidence="3">DSM 22663 / VKM B-2946 / 1633</strain>
    </source>
</reference>
<organism evidence="2 3">
    <name type="scientific">Thermogladius calderae (strain DSM 22663 / VKM B-2946 / 1633)</name>
    <dbReference type="NCBI Taxonomy" id="1184251"/>
    <lineage>
        <taxon>Archaea</taxon>
        <taxon>Thermoproteota</taxon>
        <taxon>Thermoprotei</taxon>
        <taxon>Desulfurococcales</taxon>
        <taxon>Desulfurococcaceae</taxon>
        <taxon>Thermogladius</taxon>
    </lineage>
</organism>
<dbReference type="InterPro" id="IPR029032">
    <property type="entry name" value="AhpD-like"/>
</dbReference>
<accession>I3TDL9</accession>
<protein>
    <submittedName>
        <fullName evidence="2">Alkylhydroperoxidase like protein, AhpD family</fullName>
    </submittedName>
</protein>
<gene>
    <name evidence="2" type="ordered locus">TCELL_0432</name>
</gene>
<evidence type="ECO:0000313" key="3">
    <source>
        <dbReference type="Proteomes" id="UP000005270"/>
    </source>
</evidence>
<dbReference type="STRING" id="1184251.TCELL_0432"/>
<feature type="domain" description="Carboxymuconolactone decarboxylase-like" evidence="1">
    <location>
        <begin position="28"/>
        <end position="105"/>
    </location>
</feature>
<evidence type="ECO:0000313" key="2">
    <source>
        <dbReference type="EMBL" id="AFK50857.1"/>
    </source>
</evidence>
<keyword evidence="3" id="KW-1185">Reference proteome</keyword>
<dbReference type="AlphaFoldDB" id="I3TDL9"/>
<dbReference type="Gene3D" id="1.20.1290.10">
    <property type="entry name" value="AhpD-like"/>
    <property type="match status" value="1"/>
</dbReference>
<keyword evidence="2" id="KW-0560">Oxidoreductase</keyword>
<name>I3TDL9_THEC1</name>
<dbReference type="InterPro" id="IPR003779">
    <property type="entry name" value="CMD-like"/>
</dbReference>
<keyword evidence="2" id="KW-0575">Peroxidase</keyword>
<proteinExistence type="predicted"/>
<sequence>MEEASLVKSLSEIKQVLSDFLSKAPELKDFIHYVEEAESTRALDKKTKELVSLGIAIAIRCEPCIQWHLYEAYKAGATIEEVYDVIKVAVCMGGGPALMYSLKAYEYAKQLYK</sequence>
<dbReference type="InParanoid" id="I3TDL9"/>
<dbReference type="Proteomes" id="UP000005270">
    <property type="component" value="Chromosome"/>
</dbReference>
<dbReference type="SUPFAM" id="SSF69118">
    <property type="entry name" value="AhpD-like"/>
    <property type="match status" value="1"/>
</dbReference>
<dbReference type="GO" id="GO:0051920">
    <property type="term" value="F:peroxiredoxin activity"/>
    <property type="evidence" value="ECO:0007669"/>
    <property type="project" value="InterPro"/>
</dbReference>
<dbReference type="PANTHER" id="PTHR33930">
    <property type="entry name" value="ALKYL HYDROPEROXIDE REDUCTASE AHPD"/>
    <property type="match status" value="1"/>
</dbReference>
<evidence type="ECO:0000259" key="1">
    <source>
        <dbReference type="Pfam" id="PF02627"/>
    </source>
</evidence>
<dbReference type="PANTHER" id="PTHR33930:SF2">
    <property type="entry name" value="BLR3452 PROTEIN"/>
    <property type="match status" value="1"/>
</dbReference>